<dbReference type="EMBL" id="CP111023">
    <property type="protein sequence ID" value="WAR21582.1"/>
    <property type="molecule type" value="Genomic_DNA"/>
</dbReference>
<feature type="non-terminal residue" evidence="1">
    <location>
        <position position="1"/>
    </location>
</feature>
<proteinExistence type="predicted"/>
<dbReference type="Proteomes" id="UP001164746">
    <property type="component" value="Chromosome 12"/>
</dbReference>
<protein>
    <submittedName>
        <fullName evidence="1">Uncharacterized protein</fullName>
    </submittedName>
</protein>
<dbReference type="Pfam" id="PF14113">
    <property type="entry name" value="Tae4"/>
    <property type="match status" value="1"/>
</dbReference>
<sequence length="255" mass="29288">MKTNDQSTFNPDPIPPIVIPLPPFSELKKNYPGFAHFRGIFRHHELVHFLGLENETNVLLHDTSALRLSYSLNEVGGVHSLGSDIIRLSKYGRDSVKGKDGRQYIFHPLAFGPYLADKYGLPSVTQLHKFDPDETKTMFKDRQGIMRVITYTRENEPKGHIVLWDCGHFHQSRDLFEGHTLLSVEFWESPDSHCNNLPPVDITADSVTEDEEHFLQDAMKDANLLTVLMFLQCQKKLTLEAIVNRRRKKSHKVVQ</sequence>
<evidence type="ECO:0000313" key="2">
    <source>
        <dbReference type="Proteomes" id="UP001164746"/>
    </source>
</evidence>
<accession>A0ABY7FKL6</accession>
<keyword evidence="2" id="KW-1185">Reference proteome</keyword>
<dbReference type="Gene3D" id="3.90.1720.70">
    <property type="match status" value="1"/>
</dbReference>
<gene>
    <name evidence="1" type="ORF">MAR_015556</name>
</gene>
<dbReference type="InterPro" id="IPR025562">
    <property type="entry name" value="Tae4"/>
</dbReference>
<name>A0ABY7FKL6_MYAAR</name>
<reference evidence="1" key="1">
    <citation type="submission" date="2022-11" db="EMBL/GenBank/DDBJ databases">
        <title>Centuries of genome instability and evolution in soft-shell clam transmissible cancer (bioRxiv).</title>
        <authorList>
            <person name="Hart S.F.M."/>
            <person name="Yonemitsu M.A."/>
            <person name="Giersch R.M."/>
            <person name="Beal B.F."/>
            <person name="Arriagada G."/>
            <person name="Davis B.W."/>
            <person name="Ostrander E.A."/>
            <person name="Goff S.P."/>
            <person name="Metzger M.J."/>
        </authorList>
    </citation>
    <scope>NUCLEOTIDE SEQUENCE</scope>
    <source>
        <strain evidence="1">MELC-2E11</strain>
        <tissue evidence="1">Siphon/mantle</tissue>
    </source>
</reference>
<organism evidence="1 2">
    <name type="scientific">Mya arenaria</name>
    <name type="common">Soft-shell clam</name>
    <dbReference type="NCBI Taxonomy" id="6604"/>
    <lineage>
        <taxon>Eukaryota</taxon>
        <taxon>Metazoa</taxon>
        <taxon>Spiralia</taxon>
        <taxon>Lophotrochozoa</taxon>
        <taxon>Mollusca</taxon>
        <taxon>Bivalvia</taxon>
        <taxon>Autobranchia</taxon>
        <taxon>Heteroconchia</taxon>
        <taxon>Euheterodonta</taxon>
        <taxon>Imparidentia</taxon>
        <taxon>Neoheterodontei</taxon>
        <taxon>Myida</taxon>
        <taxon>Myoidea</taxon>
        <taxon>Myidae</taxon>
        <taxon>Mya</taxon>
    </lineage>
</organism>
<evidence type="ECO:0000313" key="1">
    <source>
        <dbReference type="EMBL" id="WAR21582.1"/>
    </source>
</evidence>